<sequence length="631" mass="74432">MITKRQIELLMKLSEKDDGYQTADELADYFHVSLRTIYQDISYLKTELDNHYATIKAISSKGYCLQIINKEKFQIYMNNLFNNYYQKFHFDDPLSRNHYIIMRLFTTKKSFLTQTQLQNELYISKSALSADLKNVKQLLKEYHLELFYNPHSGLQIRGSELNKRILILKENIQFQSMNQITQQNFNKEITIIVEEVLNSHRYIVSDVIFQSLIIHVELSVQRMIQGSFVNDEEIEEIKEDGTEYLIALDILTRLSKKFGFPLKKSEIYLLSINLLGKKNYDEDDVISQELNDFILEELIKINHEYNLDFTCDLNFRIALALHIAPMLKRMQYHMQLTNSITLNVKQNYPLAYDIAASIMMGIYESYGYKALDDETAYLAIHINLCMEQDKKMAEPKRVLLICPNRKSETLLLTQQIYRRFRQQIQDLSITPSYRFSDINLTDYDVIFTTEEQVVNDTIQAIHINYFLDEKDYLRIELALNGINDVSQLKNYFDDELMYFGNAEDKTEIIQLLCLKAERKYALKNLNEQVMRREEIGGTYYGNFVAIPHPEQMISNDTFIALAILKKPIVWQDNHNVRMILLVCIEKNNARALQLWYYLSNLISDENLVKKMIKARNSNEFRIVLDELQKMQ</sequence>
<dbReference type="Pfam" id="PF00359">
    <property type="entry name" value="PTS_EIIA_2"/>
    <property type="match status" value="1"/>
</dbReference>
<keyword evidence="8" id="KW-1185">Reference proteome</keyword>
<dbReference type="Pfam" id="PF00874">
    <property type="entry name" value="PRD"/>
    <property type="match status" value="2"/>
</dbReference>
<keyword evidence="4" id="KW-0804">Transcription</keyword>
<dbReference type="InterPro" id="IPR013196">
    <property type="entry name" value="HTH_11"/>
</dbReference>
<dbReference type="STRING" id="1034346.GCA_000313565_03102"/>
<name>A0A318KEM1_9FIRM</name>
<dbReference type="InterPro" id="IPR036388">
    <property type="entry name" value="WH-like_DNA-bd_sf"/>
</dbReference>
<accession>A0A318KEM1</accession>
<dbReference type="Pfam" id="PF08279">
    <property type="entry name" value="HTH_11"/>
    <property type="match status" value="1"/>
</dbReference>
<evidence type="ECO:0000259" key="6">
    <source>
        <dbReference type="PROSITE" id="PS51372"/>
    </source>
</evidence>
<dbReference type="Gene3D" id="3.40.930.10">
    <property type="entry name" value="Mannitol-specific EII, Chain A"/>
    <property type="match status" value="1"/>
</dbReference>
<dbReference type="SUPFAM" id="SSF63520">
    <property type="entry name" value="PTS-regulatory domain, PRD"/>
    <property type="match status" value="2"/>
</dbReference>
<protein>
    <submittedName>
        <fullName evidence="7">Lichenan operon transcriptional antiterminator</fullName>
    </submittedName>
</protein>
<organism evidence="7 8">
    <name type="scientific">Dielma fastidiosa</name>
    <dbReference type="NCBI Taxonomy" id="1034346"/>
    <lineage>
        <taxon>Bacteria</taxon>
        <taxon>Bacillati</taxon>
        <taxon>Bacillota</taxon>
        <taxon>Erysipelotrichia</taxon>
        <taxon>Erysipelotrichales</taxon>
        <taxon>Erysipelotrichaceae</taxon>
        <taxon>Dielma</taxon>
    </lineage>
</organism>
<dbReference type="InterPro" id="IPR036634">
    <property type="entry name" value="PRD_sf"/>
</dbReference>
<dbReference type="SUPFAM" id="SSF55804">
    <property type="entry name" value="Phoshotransferase/anion transport protein"/>
    <property type="match status" value="1"/>
</dbReference>
<evidence type="ECO:0000313" key="8">
    <source>
        <dbReference type="Proteomes" id="UP000247612"/>
    </source>
</evidence>
<feature type="domain" description="PRD" evidence="6">
    <location>
        <begin position="285"/>
        <end position="392"/>
    </location>
</feature>
<evidence type="ECO:0000259" key="5">
    <source>
        <dbReference type="PROSITE" id="PS51094"/>
    </source>
</evidence>
<keyword evidence="2" id="KW-0805">Transcription regulation</keyword>
<keyword evidence="1" id="KW-0677">Repeat</keyword>
<dbReference type="Gene3D" id="1.10.1790.10">
    <property type="entry name" value="PRD domain"/>
    <property type="match status" value="2"/>
</dbReference>
<dbReference type="InterPro" id="IPR002178">
    <property type="entry name" value="PTS_EIIA_type-2_dom"/>
</dbReference>
<keyword evidence="3" id="KW-0010">Activator</keyword>
<dbReference type="InterPro" id="IPR016152">
    <property type="entry name" value="PTrfase/Anion_transptr"/>
</dbReference>
<dbReference type="PROSITE" id="PS51372">
    <property type="entry name" value="PRD_2"/>
    <property type="match status" value="2"/>
</dbReference>
<dbReference type="PANTHER" id="PTHR30185:SF13">
    <property type="entry name" value="LICABCH OPERON REGULATOR-RELATED"/>
    <property type="match status" value="1"/>
</dbReference>
<proteinExistence type="predicted"/>
<evidence type="ECO:0000256" key="1">
    <source>
        <dbReference type="ARBA" id="ARBA00022737"/>
    </source>
</evidence>
<dbReference type="PANTHER" id="PTHR30185">
    <property type="entry name" value="CRYPTIC BETA-GLUCOSIDE BGL OPERON ANTITERMINATOR"/>
    <property type="match status" value="1"/>
</dbReference>
<dbReference type="InterPro" id="IPR050661">
    <property type="entry name" value="BglG_antiterminators"/>
</dbReference>
<evidence type="ECO:0000256" key="2">
    <source>
        <dbReference type="ARBA" id="ARBA00023015"/>
    </source>
</evidence>
<evidence type="ECO:0000256" key="3">
    <source>
        <dbReference type="ARBA" id="ARBA00023159"/>
    </source>
</evidence>
<evidence type="ECO:0000313" key="7">
    <source>
        <dbReference type="EMBL" id="PXX76073.1"/>
    </source>
</evidence>
<dbReference type="InterPro" id="IPR007737">
    <property type="entry name" value="Mga_HTH"/>
</dbReference>
<dbReference type="OrthoDB" id="3175596at2"/>
<dbReference type="GO" id="GO:0006355">
    <property type="term" value="P:regulation of DNA-templated transcription"/>
    <property type="evidence" value="ECO:0007669"/>
    <property type="project" value="InterPro"/>
</dbReference>
<dbReference type="Proteomes" id="UP000247612">
    <property type="component" value="Unassembled WGS sequence"/>
</dbReference>
<comment type="caution">
    <text evidence="7">The sequence shown here is derived from an EMBL/GenBank/DDBJ whole genome shotgun (WGS) entry which is preliminary data.</text>
</comment>
<feature type="domain" description="PTS EIIA type-2" evidence="5">
    <location>
        <begin position="489"/>
        <end position="627"/>
    </location>
</feature>
<reference evidence="7 8" key="1">
    <citation type="submission" date="2018-05" db="EMBL/GenBank/DDBJ databases">
        <title>Genomic Encyclopedia of Type Strains, Phase IV (KMG-IV): sequencing the most valuable type-strain genomes for metagenomic binning, comparative biology and taxonomic classification.</title>
        <authorList>
            <person name="Goeker M."/>
        </authorList>
    </citation>
    <scope>NUCLEOTIDE SEQUENCE [LARGE SCALE GENOMIC DNA]</scope>
    <source>
        <strain evidence="7 8">JC118</strain>
    </source>
</reference>
<dbReference type="RefSeq" id="WP_022939378.1">
    <property type="nucleotide sequence ID" value="NZ_CABKRQ010000009.1"/>
</dbReference>
<evidence type="ECO:0000256" key="4">
    <source>
        <dbReference type="ARBA" id="ARBA00023163"/>
    </source>
</evidence>
<feature type="domain" description="PRD" evidence="6">
    <location>
        <begin position="177"/>
        <end position="284"/>
    </location>
</feature>
<dbReference type="EMBL" id="QJKH01000015">
    <property type="protein sequence ID" value="PXX76073.1"/>
    <property type="molecule type" value="Genomic_DNA"/>
</dbReference>
<dbReference type="PROSITE" id="PS51094">
    <property type="entry name" value="PTS_EIIA_TYPE_2"/>
    <property type="match status" value="1"/>
</dbReference>
<dbReference type="Pfam" id="PF05043">
    <property type="entry name" value="Mga"/>
    <property type="match status" value="1"/>
</dbReference>
<dbReference type="InterPro" id="IPR011608">
    <property type="entry name" value="PRD"/>
</dbReference>
<dbReference type="Gene3D" id="1.10.10.10">
    <property type="entry name" value="Winged helix-like DNA-binding domain superfamily/Winged helix DNA-binding domain"/>
    <property type="match status" value="1"/>
</dbReference>
<gene>
    <name evidence="7" type="ORF">DES51_11550</name>
</gene>
<dbReference type="AlphaFoldDB" id="A0A318KEM1"/>